<comment type="catalytic activity">
    <reaction evidence="2">
        <text>Couples ATP hydrolysis with the unwinding of duplex DNA by translocating in the 3'-5' direction.</text>
        <dbReference type="EC" id="5.6.2.4"/>
    </reaction>
</comment>
<evidence type="ECO:0000256" key="3">
    <source>
        <dbReference type="ARBA" id="ARBA00048954"/>
    </source>
</evidence>
<dbReference type="PANTHER" id="PTHR42957:SF1">
    <property type="entry name" value="HELICASE MJ1565-RELATED"/>
    <property type="match status" value="1"/>
</dbReference>
<dbReference type="GO" id="GO:0043138">
    <property type="term" value="F:3'-5' DNA helicase activity"/>
    <property type="evidence" value="ECO:0007669"/>
    <property type="project" value="UniProtKB-EC"/>
</dbReference>
<dbReference type="GO" id="GO:0043139">
    <property type="term" value="F:5'-3' DNA helicase activity"/>
    <property type="evidence" value="ECO:0007669"/>
    <property type="project" value="UniProtKB-EC"/>
</dbReference>
<evidence type="ECO:0000256" key="1">
    <source>
        <dbReference type="ARBA" id="ARBA00007816"/>
    </source>
</evidence>
<dbReference type="InterPro" id="IPR027417">
    <property type="entry name" value="P-loop_NTPase"/>
</dbReference>
<dbReference type="PANTHER" id="PTHR42957">
    <property type="entry name" value="HELICASE MJ1565-RELATED"/>
    <property type="match status" value="1"/>
</dbReference>
<name>A0A482XYV2_9EURY</name>
<dbReference type="Pfam" id="PF01935">
    <property type="entry name" value="DUF87"/>
    <property type="match status" value="1"/>
</dbReference>
<dbReference type="InterPro" id="IPR008571">
    <property type="entry name" value="HerA-like"/>
</dbReference>
<sequence length="705" mass="79315">MADTPAGLTPPCDWVVEDLLKDGQMVGGVFSSGYDECDILTNDYWIQEANGLPKHSFLIAKPLMEGTHLVEDDEVDTRHRLPSKRSDGEEEVFDEEASHALLLRVQNPANLPNEGQQTSTRHDAIRQAITTETDGVPTESDFVDPLTRRELQYSGIEASVIGTFYYQENEDGEEELTFGSDIQTFFSAGHYVVYKPSAEALSWIGSYPAGADDDSPIRLGKVKYTTTRVFDQGDDSPVYVDIEDFIGAKTAVFGMTRKGKSNTMKILAAAIASGDTDVGQLIFDPSGEYAYTNDQDEYALGELYKESEPISTVYKFNPDEDEEGVKPIRSNLLSRDNLRITQSYVRTLLADDDSTYVEKFVNTEIPSKEEISDLSGGKRTKAEKIHSAYFAVISKSIGVDKLPDDFKTWFNIGDELDVINNASVVESDFSTSKYGSIGLGKYRGRNQLVEFWEGVAEQDDKLSDFIDDDLETILEMLVPPGNNRGYEKLSGLNKFHNSSSEGDVAEEAYQELTEGKLVVIDISNGRESVVTSETERIVEEVRRTSRSRFRSTDEEDQDLPNIQIYLEEAHQHFESDTFRDEGSMNPYVELAKEGAKFKVGMTYATQEVSSVDERVRANTANWLVTHLNSDKEINELADYYNFEDFATSIKDVEEEGFIRMKTKTGQYIVPLKVDLFNEEWVTSNTHFDVQKRESDIQEDEEETGK</sequence>
<dbReference type="SUPFAM" id="SSF52540">
    <property type="entry name" value="P-loop containing nucleoside triphosphate hydrolases"/>
    <property type="match status" value="1"/>
</dbReference>
<comment type="catalytic activity">
    <reaction evidence="4">
        <text>ATP + H2O = ADP + phosphate + H(+)</text>
        <dbReference type="Rhea" id="RHEA:13065"/>
        <dbReference type="ChEBI" id="CHEBI:15377"/>
        <dbReference type="ChEBI" id="CHEBI:15378"/>
        <dbReference type="ChEBI" id="CHEBI:30616"/>
        <dbReference type="ChEBI" id="CHEBI:43474"/>
        <dbReference type="ChEBI" id="CHEBI:456216"/>
        <dbReference type="EC" id="5.6.2.4"/>
    </reaction>
</comment>
<evidence type="ECO:0000313" key="6">
    <source>
        <dbReference type="EMBL" id="RZH67184.1"/>
    </source>
</evidence>
<dbReference type="AlphaFoldDB" id="A0A482XYV2"/>
<dbReference type="InterPro" id="IPR002789">
    <property type="entry name" value="HerA_central"/>
</dbReference>
<accession>A0A482XYV2</accession>
<gene>
    <name evidence="6" type="ORF">ELS17_15670</name>
</gene>
<dbReference type="EMBL" id="SHMR01000007">
    <property type="protein sequence ID" value="RZH67184.1"/>
    <property type="molecule type" value="Genomic_DNA"/>
</dbReference>
<organism evidence="6 7">
    <name type="scientific">Natrinema altunense</name>
    <dbReference type="NCBI Taxonomy" id="222984"/>
    <lineage>
        <taxon>Archaea</taxon>
        <taxon>Methanobacteriati</taxon>
        <taxon>Methanobacteriota</taxon>
        <taxon>Stenosarchaea group</taxon>
        <taxon>Halobacteria</taxon>
        <taxon>Halobacteriales</taxon>
        <taxon>Natrialbaceae</taxon>
        <taxon>Natrinema</taxon>
    </lineage>
</organism>
<evidence type="ECO:0000259" key="5">
    <source>
        <dbReference type="Pfam" id="PF01935"/>
    </source>
</evidence>
<evidence type="ECO:0000256" key="2">
    <source>
        <dbReference type="ARBA" id="ARBA00034617"/>
    </source>
</evidence>
<protein>
    <submittedName>
        <fullName evidence="6">DUF87 domain-containing protein</fullName>
    </submittedName>
</protein>
<dbReference type="Proteomes" id="UP000292704">
    <property type="component" value="Unassembled WGS sequence"/>
</dbReference>
<dbReference type="OrthoDB" id="107033at2157"/>
<evidence type="ECO:0000256" key="4">
    <source>
        <dbReference type="ARBA" id="ARBA00048988"/>
    </source>
</evidence>
<dbReference type="Gene3D" id="3.40.50.300">
    <property type="entry name" value="P-loop containing nucleotide triphosphate hydrolases"/>
    <property type="match status" value="2"/>
</dbReference>
<reference evidence="6 7" key="1">
    <citation type="submission" date="2019-02" db="EMBL/GenBank/DDBJ databases">
        <title>Genome analysis provides insights into bioremediation potentialities and Haloocin production by Natrinema altunense strain 4.1R isolated from Chott Douz in Tunisian desert.</title>
        <authorList>
            <person name="Najjari A."/>
            <person name="Youssef N."/>
            <person name="Ben Dhia O."/>
            <person name="Ferjani R."/>
            <person name="El Hidri D."/>
            <person name="Ouzari H.I."/>
            <person name="Cherif A."/>
        </authorList>
    </citation>
    <scope>NUCLEOTIDE SEQUENCE [LARGE SCALE GENOMIC DNA]</scope>
    <source>
        <strain evidence="6 7">4.1R</strain>
    </source>
</reference>
<feature type="domain" description="Helicase HerA central" evidence="5">
    <location>
        <begin position="232"/>
        <end position="328"/>
    </location>
</feature>
<comment type="catalytic activity">
    <reaction evidence="3">
        <text>ATP + H2O = ADP + phosphate + H(+)</text>
        <dbReference type="Rhea" id="RHEA:13065"/>
        <dbReference type="ChEBI" id="CHEBI:15377"/>
        <dbReference type="ChEBI" id="CHEBI:15378"/>
        <dbReference type="ChEBI" id="CHEBI:30616"/>
        <dbReference type="ChEBI" id="CHEBI:43474"/>
        <dbReference type="ChEBI" id="CHEBI:456216"/>
        <dbReference type="EC" id="5.6.2.3"/>
    </reaction>
</comment>
<dbReference type="RefSeq" id="WP_130171413.1">
    <property type="nucleotide sequence ID" value="NZ_SHMR01000007.1"/>
</dbReference>
<comment type="caution">
    <text evidence="6">The sequence shown here is derived from an EMBL/GenBank/DDBJ whole genome shotgun (WGS) entry which is preliminary data.</text>
</comment>
<comment type="similarity">
    <text evidence="1">Belongs to the HerA family.</text>
</comment>
<evidence type="ECO:0000313" key="7">
    <source>
        <dbReference type="Proteomes" id="UP000292704"/>
    </source>
</evidence>
<proteinExistence type="inferred from homology"/>